<proteinExistence type="predicted"/>
<organism evidence="1 2">
    <name type="scientific">Vermiconidia calcicola</name>
    <dbReference type="NCBI Taxonomy" id="1690605"/>
    <lineage>
        <taxon>Eukaryota</taxon>
        <taxon>Fungi</taxon>
        <taxon>Dikarya</taxon>
        <taxon>Ascomycota</taxon>
        <taxon>Pezizomycotina</taxon>
        <taxon>Dothideomycetes</taxon>
        <taxon>Dothideomycetidae</taxon>
        <taxon>Mycosphaerellales</taxon>
        <taxon>Extremaceae</taxon>
        <taxon>Vermiconidia</taxon>
    </lineage>
</organism>
<evidence type="ECO:0000313" key="1">
    <source>
        <dbReference type="EMBL" id="KAK3724083.1"/>
    </source>
</evidence>
<accession>A0ACC3NWF1</accession>
<keyword evidence="2" id="KW-1185">Reference proteome</keyword>
<comment type="caution">
    <text evidence="1">The sequence shown here is derived from an EMBL/GenBank/DDBJ whole genome shotgun (WGS) entry which is preliminary data.</text>
</comment>
<evidence type="ECO:0000313" key="2">
    <source>
        <dbReference type="Proteomes" id="UP001281147"/>
    </source>
</evidence>
<dbReference type="Proteomes" id="UP001281147">
    <property type="component" value="Unassembled WGS sequence"/>
</dbReference>
<dbReference type="EMBL" id="JAUTXU010000006">
    <property type="protein sequence ID" value="KAK3724083.1"/>
    <property type="molecule type" value="Genomic_DNA"/>
</dbReference>
<gene>
    <name evidence="1" type="ORF">LTR37_001205</name>
</gene>
<name>A0ACC3NWF1_9PEZI</name>
<reference evidence="1" key="1">
    <citation type="submission" date="2023-07" db="EMBL/GenBank/DDBJ databases">
        <title>Black Yeasts Isolated from many extreme environments.</title>
        <authorList>
            <person name="Coleine C."/>
            <person name="Stajich J.E."/>
            <person name="Selbmann L."/>
        </authorList>
    </citation>
    <scope>NUCLEOTIDE SEQUENCE</scope>
    <source>
        <strain evidence="1">CCFEE 5714</strain>
    </source>
</reference>
<protein>
    <submittedName>
        <fullName evidence="1">Uncharacterized protein</fullName>
    </submittedName>
</protein>
<sequence>MIRLPPALRVAVATRHHALFQQHLLRHDVLASSRAVLRVENALFLTQTVCRPYATVHAEDTNRLWRQYGKDAPAAPANNPLGNGETTSQPVYPSADTTSKEPSDPAQASERKELIDIIMRRGSPTSRRSRLRKQRIEQALTTKDSSAALRALAYPQKSKSTPNEGDRQTQLLDSEAVSRMTTEATKPVITPLLDVKHIQDTKPLPTQEEYPDAPASLFSPATGLKLSLQADIDYSEKTGLNKKSRLVNIPETYVCNLRLEIPHVYQDSAVGEGTRKLSAKQAAWLHLTSKMHVDGALKELFPDRSKPPVSIGTQGAGLDLAHVDQETQNAEKDAKSEIFNYAASLGKIPLFEVERIQGRVRRERKKAEIKRAWRVTISLDEIGIKVSAANRELRAAEIAAAMAFKEQAEARAMHTERTNMSLLTTGTAKEFFEFYKNRTKGVNIEVEHELKPGLSSSENSARLTVDGKAVGCSYVSMRTKTQAEAIAYLTAAVDITRSAPELLQEFEHALERGKGKVLRPLRSIDLEVEYETLSLMRKALVEARNAGLPDSREALEAESFDVSRRDFQQRRRLSTFEQDAANERLMSHQQHFDRDPSLEDLRTKKHALPMNQYREQVLKMVLDNQYSVVVGHTGSGKTTQVPQILFEDAIKTAQGASCNIICTQPRRIAATSVARRVAEERNESLQQSVGHHVRFDHKPPREPFGITYCTTGILLERLKNNANEVLDTVSHVIIDEVHERDIFVDFLMIVLKRAIRVRQAEGRSVPKVVLMSATVDAELFAEYFSQRNEQGMLQRCPSLSVPGRTFPVQDKYLDTVMEELREHHREAIKAFLNQDTKMQDYLRLEKGFSATHTTGTAIAESVIDWKRERQQDLDAGVTSPAQGKDEALVPVPLVAATIAHICATTQDGAVLAFLPGEDEILAVKNLLFTRSPLGVNFGDPSKYKICILHSKVSKELQDEVFQASPSGRRKIILSTNIAETSVTVTDVKHVVDTGKLREKRYDQTRRITKLQTVWESKSNSKQRAGRAGRVQDGFYYALFSKERATSFRAVGLPELLRSDLQETCLSIKAQNFKEPVASFLAQAIEPPPKQATHAAISNLVAIEAFTEDEDLTALGRVLSKLPVHPTLGKMIILGIVFRCLDPMIILGAAAEQRSLFLTPLESRAEARRTHHAYAGQSRSDQIALLEAFREIRTIKDEYGTHDAHARAYENYLHVGAFRAIDQTAKQIEDILIQSRLVTQTSNARHGTSHYGPADLNRNSAKHELVKCLLLGGLYPNLAAKTTSTGITLRTPSEQNVLLPTASLNAEQKKPQKHPYGTLFAYSSLHRSNDVQSLFLRESTHVTPLMATLFGGHLRMTANNRLEMDEWLPFFVKAPDRQFATKLLLEFRKALDRVLHSAFRSLSDFDVHDDQTSGFADDPIRDQFANRVVEILHVDGTSYGAYPENPLDNARGFMRYRA</sequence>